<protein>
    <recommendedName>
        <fullName evidence="8">Cytochrome P450</fullName>
    </recommendedName>
</protein>
<dbReference type="GO" id="GO:0005506">
    <property type="term" value="F:iron ion binding"/>
    <property type="evidence" value="ECO:0007669"/>
    <property type="project" value="InterPro"/>
</dbReference>
<dbReference type="InterPro" id="IPR002401">
    <property type="entry name" value="Cyt_P450_E_grp-I"/>
</dbReference>
<dbReference type="InterPro" id="IPR036396">
    <property type="entry name" value="Cyt_P450_sf"/>
</dbReference>
<evidence type="ECO:0000256" key="1">
    <source>
        <dbReference type="ARBA" id="ARBA00010617"/>
    </source>
</evidence>
<dbReference type="AlphaFoldDB" id="A0A3B0U1Z7"/>
<evidence type="ECO:0000313" key="7">
    <source>
        <dbReference type="EMBL" id="VAW13416.1"/>
    </source>
</evidence>
<proteinExistence type="inferred from homology"/>
<dbReference type="GO" id="GO:0020037">
    <property type="term" value="F:heme binding"/>
    <property type="evidence" value="ECO:0007669"/>
    <property type="project" value="InterPro"/>
</dbReference>
<dbReference type="GO" id="GO:0016705">
    <property type="term" value="F:oxidoreductase activity, acting on paired donors, with incorporation or reduction of molecular oxygen"/>
    <property type="evidence" value="ECO:0007669"/>
    <property type="project" value="InterPro"/>
</dbReference>
<dbReference type="EMBL" id="UOEM01000061">
    <property type="protein sequence ID" value="VAW13416.1"/>
    <property type="molecule type" value="Genomic_DNA"/>
</dbReference>
<organism evidence="7">
    <name type="scientific">hydrothermal vent metagenome</name>
    <dbReference type="NCBI Taxonomy" id="652676"/>
    <lineage>
        <taxon>unclassified sequences</taxon>
        <taxon>metagenomes</taxon>
        <taxon>ecological metagenomes</taxon>
    </lineage>
</organism>
<dbReference type="PANTHER" id="PTHR24291:SF50">
    <property type="entry name" value="BIFUNCTIONAL ALBAFLAVENONE MONOOXYGENASE_TERPENE SYNTHASE"/>
    <property type="match status" value="1"/>
</dbReference>
<dbReference type="InterPro" id="IPR017972">
    <property type="entry name" value="Cyt_P450_CS"/>
</dbReference>
<name>A0A3B0U1Z7_9ZZZZ</name>
<evidence type="ECO:0000256" key="3">
    <source>
        <dbReference type="ARBA" id="ARBA00022723"/>
    </source>
</evidence>
<dbReference type="PRINTS" id="PR00463">
    <property type="entry name" value="EP450I"/>
</dbReference>
<reference evidence="7" key="1">
    <citation type="submission" date="2018-06" db="EMBL/GenBank/DDBJ databases">
        <authorList>
            <person name="Zhirakovskaya E."/>
        </authorList>
    </citation>
    <scope>NUCLEOTIDE SEQUENCE</scope>
</reference>
<dbReference type="PROSITE" id="PS00086">
    <property type="entry name" value="CYTOCHROME_P450"/>
    <property type="match status" value="1"/>
</dbReference>
<dbReference type="InterPro" id="IPR050196">
    <property type="entry name" value="Cytochrome_P450_Monoox"/>
</dbReference>
<dbReference type="Pfam" id="PF00067">
    <property type="entry name" value="p450"/>
    <property type="match status" value="1"/>
</dbReference>
<keyword evidence="2" id="KW-0349">Heme</keyword>
<keyword evidence="4" id="KW-0560">Oxidoreductase</keyword>
<evidence type="ECO:0000256" key="4">
    <source>
        <dbReference type="ARBA" id="ARBA00023002"/>
    </source>
</evidence>
<dbReference type="InterPro" id="IPR001128">
    <property type="entry name" value="Cyt_P450"/>
</dbReference>
<dbReference type="PRINTS" id="PR00385">
    <property type="entry name" value="P450"/>
</dbReference>
<dbReference type="GO" id="GO:0004497">
    <property type="term" value="F:monooxygenase activity"/>
    <property type="evidence" value="ECO:0007669"/>
    <property type="project" value="UniProtKB-KW"/>
</dbReference>
<gene>
    <name evidence="7" type="ORF">MNBD_ALPHA09-2117</name>
</gene>
<dbReference type="PANTHER" id="PTHR24291">
    <property type="entry name" value="CYTOCHROME P450 FAMILY 4"/>
    <property type="match status" value="1"/>
</dbReference>
<comment type="similarity">
    <text evidence="1">Belongs to the cytochrome P450 family.</text>
</comment>
<dbReference type="Gene3D" id="1.10.630.10">
    <property type="entry name" value="Cytochrome P450"/>
    <property type="match status" value="1"/>
</dbReference>
<evidence type="ECO:0000256" key="5">
    <source>
        <dbReference type="ARBA" id="ARBA00023004"/>
    </source>
</evidence>
<dbReference type="SUPFAM" id="SSF48264">
    <property type="entry name" value="Cytochrome P450"/>
    <property type="match status" value="1"/>
</dbReference>
<evidence type="ECO:0008006" key="8">
    <source>
        <dbReference type="Google" id="ProtNLM"/>
    </source>
</evidence>
<sequence>MNALKIDTSCGYRPPMPQFARPGVGGLEALGRARKNVISTFERRAYFAPFFARKYLFRWTYFANSPQTIRHVLVTNANNYVKSRAMQRSLRPLMGNSILTSNGDEWQRQRKIANPLFTRDHLKAYGKIKTEEAAKLVDRWRAARAGEEVWIDKLMTDVTARIICRAMFSEELGERAHTVLKGSTMYQDALRQVDYAEMLGLPALFTLRPPRLIRRGVARVDRVTYDIIGERLKTLNDDRNDFISVLLNAGHEDAGQLGDLKDIRDQVSTMLLAGHETTANSLAWSLLCIAHDQGVAERLHDEAVSVLGSRKAAEYDDIRALKFTTAVIEEALRLYPGIPVLWRNSVDDDIVDGHQVRAGSNMIISPWLIHRHRLIWEKPNRFVPERFLEENKGPRAKFAYIPFGGGPRICIGATFAMNEAVILLATIMRYFRLTLREGHKVVPLARFSLRPEPGLPMSVRPW</sequence>
<keyword evidence="6" id="KW-0503">Monooxygenase</keyword>
<evidence type="ECO:0000256" key="2">
    <source>
        <dbReference type="ARBA" id="ARBA00022617"/>
    </source>
</evidence>
<accession>A0A3B0U1Z7</accession>
<keyword evidence="5" id="KW-0408">Iron</keyword>
<evidence type="ECO:0000256" key="6">
    <source>
        <dbReference type="ARBA" id="ARBA00023033"/>
    </source>
</evidence>
<keyword evidence="3" id="KW-0479">Metal-binding</keyword>